<dbReference type="InterPro" id="IPR013154">
    <property type="entry name" value="ADH-like_N"/>
</dbReference>
<dbReference type="SUPFAM" id="SSF55048">
    <property type="entry name" value="Probable ACP-binding domain of malonyl-CoA ACP transacylase"/>
    <property type="match status" value="1"/>
</dbReference>
<feature type="compositionally biased region" description="Low complexity" evidence="10">
    <location>
        <begin position="526"/>
        <end position="551"/>
    </location>
</feature>
<feature type="region of interest" description="Disordered" evidence="10">
    <location>
        <begin position="2531"/>
        <end position="2560"/>
    </location>
</feature>
<evidence type="ECO:0000256" key="10">
    <source>
        <dbReference type="SAM" id="MobiDB-lite"/>
    </source>
</evidence>
<dbReference type="Gene3D" id="1.10.1200.10">
    <property type="entry name" value="ACP-like"/>
    <property type="match status" value="1"/>
</dbReference>
<dbReference type="InterPro" id="IPR057326">
    <property type="entry name" value="KR_dom"/>
</dbReference>
<sequence length="2560" mass="270874">MGVDGNGTVPDSRLIAVVGAACRLPGGITDLDGLWRALCQGSDLVTDVPADRFDADRFVDPSMPRPGKSYTRAGGFLDDISGFDAAYFGIAPKEAAQMDPQQRLLLELAAEACDNAGIAPAALAGSDTSVFVGISDHSYGALQMLMTESVNAYTMSGAASSIAANRISHFLDLRGPSIAVDTACSSALVALVQACQGLLAGTSAAALVGGVNLLLSPYHYVGFSQASMLSPTGRCRSFSAGADGYVRAEGGGVVLLKRLTDAVADGDRVLGLIVDSAANSDGRTPGLALPRVETQEALLRQVYARAGVDPDDVAYVEAHGTGTPVGDPIECEAVGRALGSRRTNGELPIGSVKSNLGHLEPASGIAGLLKAMLVLRHGVIPPTLHALPPNPNVDFPALRLAPAAESREIVVGERTVAGVNSFGFGGANAHVILAPAPLATATPAPPADAPRLVVVSARTRDALAVVARRTAERLAAADPDEFYDLAYTAGMRRGKHPHRAAVLADGPAEAAARLTALAESLAAPALPDATGSTEGDGAEAAADATPQAPQTPDDHTAPTRDPARGHGTAVADAVARGRIAFAFCGNGAQWAGMGADLLATDSVFREAIDAVDAALSPHTGWSVAEVLAGPPAGLSVSATEIAQPLLFAVQVALVEVLRRQGVEPAAVTGHSVGEIAAAHVAGALTLEQAARVIAARGRSQAATAGTGRMAVVSLPREEAEKAVEAHPGLSVACVNTARDVTVSGPADRLAALRADLTRQGVACTVLDVDYAFHSEAMDPVEEPLRAALEWLRPTPVRIPMLSTVTAATVEGPELDADYWWRNVRRPVLFAPAVQRLLGEGYDVFVDIGPHPVLRPYLRRLTEKCTAPVAVVPTLAKDEDGPAALRTALAALAAAGARLDWGVHFPVRGRVTDLPAYPWQRERHWNGSPGAWAGTFRDGGLDHPLLGDRLPLHEPTWRGPVEPVLVPWLADHRVGGAVVLPATGYAEMALAAGRRVLDGPAEVEHLEITRALVVPWENPAAVNLHLTLSSGDGDLTIASAMGRTGEPTRHAKGRVRRLLRGRPAPVDIPALRERCAGRADPEELYRTLTGAGLDYGPAFRTLRELHVGDGEVLAAYRNDQPADGYEVHPALLDGALQAGVPLMADVLARHRHAYLPGAIDALRVWQTPPQEGLVHLRERFRSQAEVCWDITLTDGAGHVMAEMAGCRLRRFDGLRTSPLIRYGTVMRAAPYASVPAQPSPLPGPSRILAAAQPRIDEVRAAWYGMGYERVRHRLKEGAALALAECLRDLLPEGAESYGPEDITAAGVQPHHLRLCHLFLPLLERYGLAERLEDGRWRPLKEGLHTPDSGRRVARDHPAFGAVIALAAARRPSLLEELLGRSEPLTLLGEGVGELVELFFDVAPHSRFHNRLMQALLSVMVDRWPADRPLRVLEVGGGTGGTAAALLPLLPPERTHYCFTDVVPLFLTRAEKRFSGYDFVDYRTFDLDAGPTEQGLTEGAFDVVVAANALHTAKDLARALRRVAALLAPGGVLLALEEHDAQLTAPFFGTLESFWTFTDHELRPETLLLPAPRWPGLLRRCGFTDVVRTGDGRRGIDAEASVLLAAVPHRPVAAPAPPPADGATAWIVASEDTAGEELRGAVAGALGAAGAGVVREGVAGRTSEQWAELIPPDAGAVAVVLLLDGGAGEPGPHELVDLTTHRLAVLRAFAAVSEKLREGVRVTLWVVTRPSGALPAPERPDFPADAAVWGAARTLGNEHLRLTVRRLSLERTPGDAAGDGRRVARELLTPTDEDEIALTSRGRFVPRLIDVSDTPRGTADSRDVAAFALEVRDPGLAYRLAWKETEPPAQAGPGDVVIGVRAAALNYRDVMQTVGVLPPVDTLPRRARQPGPGMECAGVVEAVGPGVTSVAVGDRVFALAPDAFASHVVTSEHAVGRMPKSMSFTEAATLPVVFLTVHYGLGRLARLAPGETVLVHGGAGGVGLAALQYAHRRGAHVIATAGNRVKRELLRLLGVEHVLDSRDLRFAEEIREITGGRGVDVVLNSLAGEAISRGLEVLRPGGRFVELGKRDILENKPLRLRPFDRNIAFFGVNLTQLLHDPALAMTQFAEVTALVRTGRYRPLLHTVFPAARVAEAFRLLQHSRHIGKVVVAFDPLDEPLVVERAPRPLELDPRGTYLVTGGLGGFGAASVHWLAARGARHVALVGRRGADSPEAPALLSALAAGDVRAHVHAADVCDAAAMRRVVAEAEAEGRPLRGIVHSAMHLDDGFFTDLTDDRVRAVLAPKMGGGAVLDSVARGRPLDLFLAYSSVTATIGHVTQSGYVAGNLYLEALARKRRELGLPALAVAWGAIGETGYVVRNNLLGTMSQMGLRPLTPDAAFEVVEGFLTGEVDVAGAGHYNWELLGRLLLTVGAPRLALLMPVPGTGGALTREEILSKLAGMSPEEAQQYIADSLARVLADVVQIPVEQVDHHRRIDTYGVDSLMATEVLTSLRQQYDVDIPPMELLRSEGTIADIARIIQLRLGLATGTGADTLAPGALPRREEPKALPAGERPEQEEEPG</sequence>
<feature type="region of interest" description="N-terminal hotdog fold" evidence="9">
    <location>
        <begin position="942"/>
        <end position="1061"/>
    </location>
</feature>
<dbReference type="Pfam" id="PF00698">
    <property type="entry name" value="Acyl_transf_1"/>
    <property type="match status" value="1"/>
</dbReference>
<dbReference type="InterPro" id="IPR014030">
    <property type="entry name" value="Ketoacyl_synth_N"/>
</dbReference>
<dbReference type="SMART" id="SM00825">
    <property type="entry name" value="PKS_KS"/>
    <property type="match status" value="1"/>
</dbReference>
<accession>A0A2G1XNT1</accession>
<feature type="active site" description="Proton acceptor; for dehydratase activity" evidence="9">
    <location>
        <position position="971"/>
    </location>
</feature>
<dbReference type="PANTHER" id="PTHR43775">
    <property type="entry name" value="FATTY ACID SYNTHASE"/>
    <property type="match status" value="1"/>
</dbReference>
<dbReference type="GO" id="GO:0033068">
    <property type="term" value="P:macrolide biosynthetic process"/>
    <property type="evidence" value="ECO:0007669"/>
    <property type="project" value="UniProtKB-ARBA"/>
</dbReference>
<dbReference type="Pfam" id="PF02801">
    <property type="entry name" value="Ketoacyl-synt_C"/>
    <property type="match status" value="1"/>
</dbReference>
<dbReference type="InterPro" id="IPR006162">
    <property type="entry name" value="Ppantetheine_attach_site"/>
</dbReference>
<dbReference type="Gene3D" id="3.40.366.10">
    <property type="entry name" value="Malonyl-Coenzyme A Acyl Carrier Protein, domain 2"/>
    <property type="match status" value="1"/>
</dbReference>
<dbReference type="InterPro" id="IPR032821">
    <property type="entry name" value="PKS_assoc"/>
</dbReference>
<proteinExistence type="predicted"/>
<dbReference type="InterPro" id="IPR014031">
    <property type="entry name" value="Ketoacyl_synth_C"/>
</dbReference>
<dbReference type="PANTHER" id="PTHR43775:SF37">
    <property type="entry name" value="SI:DKEY-61P9.11"/>
    <property type="match status" value="1"/>
</dbReference>
<feature type="compositionally biased region" description="Basic and acidic residues" evidence="10">
    <location>
        <begin position="552"/>
        <end position="564"/>
    </location>
</feature>
<dbReference type="SUPFAM" id="SSF53335">
    <property type="entry name" value="S-adenosyl-L-methionine-dependent methyltransferases"/>
    <property type="match status" value="1"/>
</dbReference>
<dbReference type="PROSITE" id="PS52019">
    <property type="entry name" value="PKS_MFAS_DH"/>
    <property type="match status" value="1"/>
</dbReference>
<evidence type="ECO:0000259" key="13">
    <source>
        <dbReference type="PROSITE" id="PS52019"/>
    </source>
</evidence>
<dbReference type="OrthoDB" id="9778690at2"/>
<feature type="region of interest" description="C-terminal hotdog fold" evidence="9">
    <location>
        <begin position="1075"/>
        <end position="1216"/>
    </location>
</feature>
<dbReference type="Pfam" id="PF08242">
    <property type="entry name" value="Methyltransf_12"/>
    <property type="match status" value="1"/>
</dbReference>
<reference evidence="14 15" key="1">
    <citation type="journal article" date="2017" name="Biochemistry">
        <title>Identification of the Biosynthetic Pathway for the Antibiotic Bicyclomycin.</title>
        <authorList>
            <person name="Patteson J."/>
            <person name="Cai W."/>
            <person name="Johnson R.A."/>
            <person name="Santa Maria K."/>
            <person name="Li B."/>
        </authorList>
    </citation>
    <scope>NUCLEOTIDE SEQUENCE [LARGE SCALE GENOMIC DNA]</scope>
    <source>
        <strain evidence="14 15">ATCC 21532</strain>
    </source>
</reference>
<keyword evidence="5" id="KW-0521">NADP</keyword>
<dbReference type="Gene3D" id="3.40.50.720">
    <property type="entry name" value="NAD(P)-binding Rossmann-like Domain"/>
    <property type="match status" value="3"/>
</dbReference>
<dbReference type="Gene3D" id="3.30.70.3290">
    <property type="match status" value="1"/>
</dbReference>
<dbReference type="InterPro" id="IPR020806">
    <property type="entry name" value="PKS_PP-bd"/>
</dbReference>
<keyword evidence="15" id="KW-1185">Reference proteome</keyword>
<dbReference type="Pfam" id="PF00109">
    <property type="entry name" value="ketoacyl-synt"/>
    <property type="match status" value="1"/>
</dbReference>
<dbReference type="InterPro" id="IPR016039">
    <property type="entry name" value="Thiolase-like"/>
</dbReference>
<dbReference type="InterPro" id="IPR020807">
    <property type="entry name" value="PKS_DH"/>
</dbReference>
<dbReference type="GO" id="GO:0016491">
    <property type="term" value="F:oxidoreductase activity"/>
    <property type="evidence" value="ECO:0007669"/>
    <property type="project" value="InterPro"/>
</dbReference>
<dbReference type="InterPro" id="IPR009081">
    <property type="entry name" value="PP-bd_ACP"/>
</dbReference>
<keyword evidence="3" id="KW-0597">Phosphoprotein</keyword>
<dbReference type="Pfam" id="PF08240">
    <property type="entry name" value="ADH_N"/>
    <property type="match status" value="1"/>
</dbReference>
<dbReference type="InterPro" id="IPR016036">
    <property type="entry name" value="Malonyl_transacylase_ACP-bd"/>
</dbReference>
<dbReference type="FunFam" id="3.40.366.10:FF:000002">
    <property type="entry name" value="Probable polyketide synthase 2"/>
    <property type="match status" value="1"/>
</dbReference>
<keyword evidence="8" id="KW-0012">Acyltransferase</keyword>
<dbReference type="InterPro" id="IPR049551">
    <property type="entry name" value="PKS_DH_C"/>
</dbReference>
<keyword evidence="2" id="KW-0596">Phosphopantetheine</keyword>
<evidence type="ECO:0000256" key="2">
    <source>
        <dbReference type="ARBA" id="ARBA00022450"/>
    </source>
</evidence>
<dbReference type="Pfam" id="PF21089">
    <property type="entry name" value="PKS_DH_N"/>
    <property type="match status" value="1"/>
</dbReference>
<dbReference type="Proteomes" id="UP000222531">
    <property type="component" value="Unassembled WGS sequence"/>
</dbReference>
<name>A0A2G1XNT1_STRCJ</name>
<dbReference type="PROSITE" id="PS00606">
    <property type="entry name" value="KS3_1"/>
    <property type="match status" value="1"/>
</dbReference>
<dbReference type="Pfam" id="PF16197">
    <property type="entry name" value="KAsynt_C_assoc"/>
    <property type="match status" value="1"/>
</dbReference>
<keyword evidence="6" id="KW-0045">Antibiotic biosynthesis</keyword>
<organism evidence="14 15">
    <name type="scientific">Streptomyces cinnamoneus</name>
    <name type="common">Streptoverticillium cinnamoneum</name>
    <dbReference type="NCBI Taxonomy" id="53446"/>
    <lineage>
        <taxon>Bacteria</taxon>
        <taxon>Bacillati</taxon>
        <taxon>Actinomycetota</taxon>
        <taxon>Actinomycetes</taxon>
        <taxon>Kitasatosporales</taxon>
        <taxon>Streptomycetaceae</taxon>
        <taxon>Streptomyces</taxon>
        <taxon>Streptomyces cinnamoneus group</taxon>
    </lineage>
</organism>
<evidence type="ECO:0000313" key="15">
    <source>
        <dbReference type="Proteomes" id="UP000222531"/>
    </source>
</evidence>
<dbReference type="SMART" id="SM00822">
    <property type="entry name" value="PKS_KR"/>
    <property type="match status" value="1"/>
</dbReference>
<evidence type="ECO:0000256" key="6">
    <source>
        <dbReference type="ARBA" id="ARBA00023194"/>
    </source>
</evidence>
<dbReference type="InterPro" id="IPR020841">
    <property type="entry name" value="PKS_Beta-ketoAc_synthase_dom"/>
</dbReference>
<evidence type="ECO:0000256" key="1">
    <source>
        <dbReference type="ARBA" id="ARBA00004792"/>
    </source>
</evidence>
<feature type="domain" description="PKS/mFAS DH" evidence="13">
    <location>
        <begin position="942"/>
        <end position="1216"/>
    </location>
</feature>
<feature type="domain" description="Carrier" evidence="11">
    <location>
        <begin position="2440"/>
        <end position="2522"/>
    </location>
</feature>
<dbReference type="GO" id="GO:0004312">
    <property type="term" value="F:fatty acid synthase activity"/>
    <property type="evidence" value="ECO:0007669"/>
    <property type="project" value="TreeGrafter"/>
</dbReference>
<dbReference type="InterPro" id="IPR001227">
    <property type="entry name" value="Ac_transferase_dom_sf"/>
</dbReference>
<dbReference type="SMART" id="SM00829">
    <property type="entry name" value="PKS_ER"/>
    <property type="match status" value="1"/>
</dbReference>
<dbReference type="SUPFAM" id="SSF52151">
    <property type="entry name" value="FabD/lysophospholipase-like"/>
    <property type="match status" value="1"/>
</dbReference>
<dbReference type="SMART" id="SM00826">
    <property type="entry name" value="PKS_DH"/>
    <property type="match status" value="1"/>
</dbReference>
<evidence type="ECO:0000259" key="12">
    <source>
        <dbReference type="PROSITE" id="PS52004"/>
    </source>
</evidence>
<dbReference type="InterPro" id="IPR016035">
    <property type="entry name" value="Acyl_Trfase/lysoPLipase"/>
</dbReference>
<keyword evidence="4" id="KW-0808">Transferase</keyword>
<dbReference type="Gene3D" id="3.90.180.10">
    <property type="entry name" value="Medium-chain alcohol dehydrogenases, catalytic domain"/>
    <property type="match status" value="1"/>
</dbReference>
<evidence type="ECO:0000256" key="9">
    <source>
        <dbReference type="PROSITE-ProRule" id="PRU01363"/>
    </source>
</evidence>
<dbReference type="InterPro" id="IPR049900">
    <property type="entry name" value="PKS_mFAS_DH"/>
</dbReference>
<dbReference type="InterPro" id="IPR014043">
    <property type="entry name" value="Acyl_transferase_dom"/>
</dbReference>
<dbReference type="RefSeq" id="WP_099197916.1">
    <property type="nucleotide sequence ID" value="NZ_NHZO01000070.1"/>
</dbReference>
<dbReference type="InterPro" id="IPR011032">
    <property type="entry name" value="GroES-like_sf"/>
</dbReference>
<keyword evidence="7" id="KW-0511">Multifunctional enzyme</keyword>
<protein>
    <submittedName>
        <fullName evidence="14">Polyketide synthase</fullName>
    </submittedName>
</protein>
<dbReference type="InterPro" id="IPR036291">
    <property type="entry name" value="NAD(P)-bd_dom_sf"/>
</dbReference>
<dbReference type="GO" id="GO:0004315">
    <property type="term" value="F:3-oxoacyl-[acyl-carrier-protein] synthase activity"/>
    <property type="evidence" value="ECO:0007669"/>
    <property type="project" value="InterPro"/>
</dbReference>
<dbReference type="SUPFAM" id="SSF47336">
    <property type="entry name" value="ACP-like"/>
    <property type="match status" value="1"/>
</dbReference>
<dbReference type="InterPro" id="IPR020843">
    <property type="entry name" value="ER"/>
</dbReference>
<dbReference type="InterPro" id="IPR013968">
    <property type="entry name" value="PKS_KR"/>
</dbReference>
<dbReference type="InterPro" id="IPR042104">
    <property type="entry name" value="PKS_dehydratase_sf"/>
</dbReference>
<evidence type="ECO:0000256" key="4">
    <source>
        <dbReference type="ARBA" id="ARBA00022679"/>
    </source>
</evidence>
<evidence type="ECO:0000256" key="3">
    <source>
        <dbReference type="ARBA" id="ARBA00022553"/>
    </source>
</evidence>
<dbReference type="Gene3D" id="3.40.50.150">
    <property type="entry name" value="Vaccinia Virus protein VP39"/>
    <property type="match status" value="1"/>
</dbReference>
<dbReference type="Pfam" id="PF14765">
    <property type="entry name" value="PS-DH"/>
    <property type="match status" value="1"/>
</dbReference>
<dbReference type="Pfam" id="PF08659">
    <property type="entry name" value="KR"/>
    <property type="match status" value="1"/>
</dbReference>
<dbReference type="SMART" id="SM00823">
    <property type="entry name" value="PKS_PP"/>
    <property type="match status" value="1"/>
</dbReference>
<evidence type="ECO:0000256" key="8">
    <source>
        <dbReference type="ARBA" id="ARBA00023315"/>
    </source>
</evidence>
<dbReference type="GO" id="GO:0031177">
    <property type="term" value="F:phosphopantetheine binding"/>
    <property type="evidence" value="ECO:0007669"/>
    <property type="project" value="InterPro"/>
</dbReference>
<dbReference type="Gene3D" id="3.10.129.110">
    <property type="entry name" value="Polyketide synthase dehydratase"/>
    <property type="match status" value="1"/>
</dbReference>
<dbReference type="InterPro" id="IPR018201">
    <property type="entry name" value="Ketoacyl_synth_AS"/>
</dbReference>
<dbReference type="Pfam" id="PF13602">
    <property type="entry name" value="ADH_zinc_N_2"/>
    <property type="match status" value="1"/>
</dbReference>
<feature type="domain" description="Ketosynthase family 3 (KS3)" evidence="12">
    <location>
        <begin position="12"/>
        <end position="435"/>
    </location>
</feature>
<dbReference type="Gene3D" id="3.40.47.10">
    <property type="match status" value="1"/>
</dbReference>
<dbReference type="InterPro" id="IPR049552">
    <property type="entry name" value="PKS_DH_N"/>
</dbReference>
<comment type="caution">
    <text evidence="14">The sequence shown here is derived from an EMBL/GenBank/DDBJ whole genome shotgun (WGS) entry which is preliminary data.</text>
</comment>
<dbReference type="SUPFAM" id="SSF53901">
    <property type="entry name" value="Thiolase-like"/>
    <property type="match status" value="1"/>
</dbReference>
<dbReference type="FunFam" id="3.40.47.10:FF:000019">
    <property type="entry name" value="Polyketide synthase type I"/>
    <property type="match status" value="1"/>
</dbReference>
<gene>
    <name evidence="14" type="ORF">BLA24_04880</name>
</gene>
<dbReference type="PROSITE" id="PS52004">
    <property type="entry name" value="KS3_2"/>
    <property type="match status" value="1"/>
</dbReference>
<dbReference type="SUPFAM" id="SSF50129">
    <property type="entry name" value="GroES-like"/>
    <property type="match status" value="1"/>
</dbReference>
<dbReference type="CDD" id="cd00833">
    <property type="entry name" value="PKS"/>
    <property type="match status" value="1"/>
</dbReference>
<dbReference type="GO" id="GO:0006633">
    <property type="term" value="P:fatty acid biosynthetic process"/>
    <property type="evidence" value="ECO:0007669"/>
    <property type="project" value="InterPro"/>
</dbReference>
<dbReference type="InterPro" id="IPR013217">
    <property type="entry name" value="Methyltransf_12"/>
</dbReference>
<dbReference type="Pfam" id="PF00550">
    <property type="entry name" value="PP-binding"/>
    <property type="match status" value="1"/>
</dbReference>
<feature type="region of interest" description="Disordered" evidence="10">
    <location>
        <begin position="526"/>
        <end position="569"/>
    </location>
</feature>
<comment type="pathway">
    <text evidence="1">Antibiotic biosynthesis.</text>
</comment>
<evidence type="ECO:0000313" key="14">
    <source>
        <dbReference type="EMBL" id="PHQ52897.1"/>
    </source>
</evidence>
<dbReference type="InterPro" id="IPR029063">
    <property type="entry name" value="SAM-dependent_MTases_sf"/>
</dbReference>
<dbReference type="EMBL" id="NHZO01000070">
    <property type="protein sequence ID" value="PHQ52897.1"/>
    <property type="molecule type" value="Genomic_DNA"/>
</dbReference>
<dbReference type="PROSITE" id="PS50075">
    <property type="entry name" value="CARRIER"/>
    <property type="match status" value="1"/>
</dbReference>
<evidence type="ECO:0000259" key="11">
    <source>
        <dbReference type="PROSITE" id="PS50075"/>
    </source>
</evidence>
<feature type="active site" description="Proton donor; for dehydratase activity" evidence="9">
    <location>
        <position position="1132"/>
    </location>
</feature>
<dbReference type="InterPro" id="IPR036736">
    <property type="entry name" value="ACP-like_sf"/>
</dbReference>
<dbReference type="SUPFAM" id="SSF51735">
    <property type="entry name" value="NAD(P)-binding Rossmann-fold domains"/>
    <property type="match status" value="3"/>
</dbReference>
<evidence type="ECO:0000256" key="5">
    <source>
        <dbReference type="ARBA" id="ARBA00022857"/>
    </source>
</evidence>
<evidence type="ECO:0000256" key="7">
    <source>
        <dbReference type="ARBA" id="ARBA00023268"/>
    </source>
</evidence>
<dbReference type="InterPro" id="IPR050091">
    <property type="entry name" value="PKS_NRPS_Biosynth_Enz"/>
</dbReference>
<dbReference type="CDD" id="cd05195">
    <property type="entry name" value="enoyl_red"/>
    <property type="match status" value="1"/>
</dbReference>
<dbReference type="FunFam" id="3.40.50.720:FF:000209">
    <property type="entry name" value="Polyketide synthase Pks12"/>
    <property type="match status" value="1"/>
</dbReference>
<dbReference type="SMART" id="SM00827">
    <property type="entry name" value="PKS_AT"/>
    <property type="match status" value="1"/>
</dbReference>
<dbReference type="PROSITE" id="PS00012">
    <property type="entry name" value="PHOSPHOPANTETHEINE"/>
    <property type="match status" value="1"/>
</dbReference>